<dbReference type="OrthoDB" id="10261027at2759"/>
<dbReference type="GO" id="GO:0005524">
    <property type="term" value="F:ATP binding"/>
    <property type="evidence" value="ECO:0007669"/>
    <property type="project" value="UniProtKB-UniRule"/>
</dbReference>
<evidence type="ECO:0000256" key="3">
    <source>
        <dbReference type="ARBA" id="ARBA00022840"/>
    </source>
</evidence>
<keyword evidence="7" id="KW-0808">Transferase</keyword>
<dbReference type="VEuPathDB" id="AmoebaDB:EIN_116280"/>
<keyword evidence="3 4" id="KW-0067">ATP-binding</keyword>
<keyword evidence="2 4" id="KW-0547">Nucleotide-binding</keyword>
<dbReference type="PANTHER" id="PTHR45756">
    <property type="entry name" value="PALMITOYLTRANSFERASE"/>
    <property type="match status" value="1"/>
</dbReference>
<protein>
    <submittedName>
        <fullName evidence="7">Tyrosine protein kinase, putative</fullName>
        <ecNumber evidence="7">2.7.11.25</ecNumber>
    </submittedName>
</protein>
<sequence length="407" mass="46559">MNKSNINFVPLQGGVSVSSIMIDLNLDIEQIEVNRETRQVLCVGNTSKNTTKIQFTISTNITKFTIRVDPEVVTLKSGFACEFSVYYVKPLCSCKINSTIQLVSKNLKTNEEKYNEIPLIGVTQQTARIDYDELSEDKKLGEGSFGIVYKGSFRGNIVAIKIMKSVLDDNKSMDEFENEVSMLDKFRCEYIVHFYGAVFIPNKICMVTEFAHYGSLQNLMKHKTSEEVDIKMRLKFMNDSARGILYLHDNEILHRDIKPDNILVFSFNLNDKANAKLTDFGSSRNVNMLMTNMTFTKGIGTPIYMAPEVLKKDKYKKPADIYSFAITMYEVFGWKEAYSIQTFKFPWKIAEFVTAGQHLENRDNIPGVLFKIIQTCWNQNPKERKTIKNVVDSLNLVTKDISINTVK</sequence>
<dbReference type="CDD" id="cd13999">
    <property type="entry name" value="STKc_MAP3K-like"/>
    <property type="match status" value="1"/>
</dbReference>
<gene>
    <name evidence="7" type="ORF">EIN_116280</name>
</gene>
<feature type="binding site" evidence="4">
    <location>
        <position position="161"/>
    </location>
    <ligand>
        <name>ATP</name>
        <dbReference type="ChEBI" id="CHEBI:30616"/>
    </ligand>
</feature>
<dbReference type="PROSITE" id="PS00108">
    <property type="entry name" value="PROTEIN_KINASE_ST"/>
    <property type="match status" value="1"/>
</dbReference>
<dbReference type="AlphaFoldDB" id="L7FNF4"/>
<dbReference type="EMBL" id="KB206203">
    <property type="protein sequence ID" value="ELP94527.1"/>
    <property type="molecule type" value="Genomic_DNA"/>
</dbReference>
<dbReference type="GO" id="GO:0004709">
    <property type="term" value="F:MAP kinase kinase kinase activity"/>
    <property type="evidence" value="ECO:0007669"/>
    <property type="project" value="UniProtKB-EC"/>
</dbReference>
<dbReference type="PROSITE" id="PS50011">
    <property type="entry name" value="PROTEIN_KINASE_DOM"/>
    <property type="match status" value="1"/>
</dbReference>
<dbReference type="InterPro" id="IPR053215">
    <property type="entry name" value="TKL_Ser/Thr_kinase"/>
</dbReference>
<dbReference type="PANTHER" id="PTHR45756:SF1">
    <property type="entry name" value="PROTEIN KINASE DOMAIN CONTAINING PROTEIN"/>
    <property type="match status" value="1"/>
</dbReference>
<dbReference type="RefSeq" id="XP_004261298.1">
    <property type="nucleotide sequence ID" value="XM_004261250.1"/>
</dbReference>
<dbReference type="InterPro" id="IPR001245">
    <property type="entry name" value="Ser-Thr/Tyr_kinase_cat_dom"/>
</dbReference>
<name>L7FNF4_ENTIV</name>
<evidence type="ECO:0000256" key="4">
    <source>
        <dbReference type="PROSITE-ProRule" id="PRU10141"/>
    </source>
</evidence>
<dbReference type="Proteomes" id="UP000014680">
    <property type="component" value="Unassembled WGS sequence"/>
</dbReference>
<keyword evidence="8" id="KW-1185">Reference proteome</keyword>
<dbReference type="Gene3D" id="3.30.200.20">
    <property type="entry name" value="Phosphorylase Kinase, domain 1"/>
    <property type="match status" value="1"/>
</dbReference>
<dbReference type="PROSITE" id="PS00107">
    <property type="entry name" value="PROTEIN_KINASE_ATP"/>
    <property type="match status" value="1"/>
</dbReference>
<dbReference type="GeneID" id="14893504"/>
<dbReference type="SUPFAM" id="SSF56112">
    <property type="entry name" value="Protein kinase-like (PK-like)"/>
    <property type="match status" value="1"/>
</dbReference>
<evidence type="ECO:0000313" key="7">
    <source>
        <dbReference type="EMBL" id="ELP94527.1"/>
    </source>
</evidence>
<accession>L7FNF4</accession>
<dbReference type="InterPro" id="IPR008271">
    <property type="entry name" value="Ser/Thr_kinase_AS"/>
</dbReference>
<dbReference type="InterPro" id="IPR000719">
    <property type="entry name" value="Prot_kinase_dom"/>
</dbReference>
<dbReference type="SMART" id="SM00220">
    <property type="entry name" value="S_TKc"/>
    <property type="match status" value="1"/>
</dbReference>
<comment type="similarity">
    <text evidence="5">Belongs to the protein kinase superfamily.</text>
</comment>
<dbReference type="EC" id="2.7.11.25" evidence="7"/>
<organism evidence="7 8">
    <name type="scientific">Entamoeba invadens IP1</name>
    <dbReference type="NCBI Taxonomy" id="370355"/>
    <lineage>
        <taxon>Eukaryota</taxon>
        <taxon>Amoebozoa</taxon>
        <taxon>Evosea</taxon>
        <taxon>Archamoebae</taxon>
        <taxon>Mastigamoebida</taxon>
        <taxon>Entamoebidae</taxon>
        <taxon>Entamoeba</taxon>
    </lineage>
</organism>
<feature type="domain" description="Protein kinase" evidence="6">
    <location>
        <begin position="134"/>
        <end position="396"/>
    </location>
</feature>
<reference evidence="7 8" key="1">
    <citation type="submission" date="2012-10" db="EMBL/GenBank/DDBJ databases">
        <authorList>
            <person name="Zafar N."/>
            <person name="Inman J."/>
            <person name="Hall N."/>
            <person name="Lorenzi H."/>
            <person name="Caler E."/>
        </authorList>
    </citation>
    <scope>NUCLEOTIDE SEQUENCE [LARGE SCALE GENOMIC DNA]</scope>
    <source>
        <strain evidence="7 8">IP1</strain>
    </source>
</reference>
<evidence type="ECO:0000256" key="1">
    <source>
        <dbReference type="ARBA" id="ARBA00022527"/>
    </source>
</evidence>
<evidence type="ECO:0000313" key="8">
    <source>
        <dbReference type="Proteomes" id="UP000014680"/>
    </source>
</evidence>
<dbReference type="InterPro" id="IPR011009">
    <property type="entry name" value="Kinase-like_dom_sf"/>
</dbReference>
<proteinExistence type="inferred from homology"/>
<keyword evidence="1 5" id="KW-0723">Serine/threonine-protein kinase</keyword>
<dbReference type="Gene3D" id="1.10.510.10">
    <property type="entry name" value="Transferase(Phosphotransferase) domain 1"/>
    <property type="match status" value="1"/>
</dbReference>
<evidence type="ECO:0000256" key="2">
    <source>
        <dbReference type="ARBA" id="ARBA00022741"/>
    </source>
</evidence>
<evidence type="ECO:0000256" key="5">
    <source>
        <dbReference type="RuleBase" id="RU000304"/>
    </source>
</evidence>
<dbReference type="PRINTS" id="PR00109">
    <property type="entry name" value="TYRKINASE"/>
</dbReference>
<evidence type="ECO:0000259" key="6">
    <source>
        <dbReference type="PROSITE" id="PS50011"/>
    </source>
</evidence>
<dbReference type="KEGG" id="eiv:EIN_116280"/>
<keyword evidence="7" id="KW-0418">Kinase</keyword>
<dbReference type="InterPro" id="IPR017441">
    <property type="entry name" value="Protein_kinase_ATP_BS"/>
</dbReference>
<dbReference type="Pfam" id="PF07714">
    <property type="entry name" value="PK_Tyr_Ser-Thr"/>
    <property type="match status" value="1"/>
</dbReference>